<dbReference type="GO" id="GO:0006956">
    <property type="term" value="P:complement activation"/>
    <property type="evidence" value="ECO:0007669"/>
    <property type="project" value="TreeGrafter"/>
</dbReference>
<organism evidence="9 10">
    <name type="scientific">Perca fluviatilis</name>
    <name type="common">European perch</name>
    <dbReference type="NCBI Taxonomy" id="8168"/>
    <lineage>
        <taxon>Eukaryota</taxon>
        <taxon>Metazoa</taxon>
        <taxon>Chordata</taxon>
        <taxon>Craniata</taxon>
        <taxon>Vertebrata</taxon>
        <taxon>Euteleostomi</taxon>
        <taxon>Actinopterygii</taxon>
        <taxon>Neopterygii</taxon>
        <taxon>Teleostei</taxon>
        <taxon>Neoteleostei</taxon>
        <taxon>Acanthomorphata</taxon>
        <taxon>Eupercaria</taxon>
        <taxon>Perciformes</taxon>
        <taxon>Percoidei</taxon>
        <taxon>Percidae</taxon>
        <taxon>Percinae</taxon>
        <taxon>Perca</taxon>
    </lineage>
</organism>
<evidence type="ECO:0000256" key="3">
    <source>
        <dbReference type="ARBA" id="ARBA00022729"/>
    </source>
</evidence>
<dbReference type="SMART" id="SM00032">
    <property type="entry name" value="CCP"/>
    <property type="match status" value="4"/>
</dbReference>
<dbReference type="PANTHER" id="PTHR45785:SF2">
    <property type="entry name" value="COMPLEMENT FACTOR H-RELATED"/>
    <property type="match status" value="1"/>
</dbReference>
<reference evidence="9 10" key="1">
    <citation type="submission" date="2019-06" db="EMBL/GenBank/DDBJ databases">
        <title>A chromosome-scale genome assembly of the European perch, Perca fluviatilis.</title>
        <authorList>
            <person name="Roques C."/>
            <person name="Zahm M."/>
            <person name="Cabau C."/>
            <person name="Klopp C."/>
            <person name="Bouchez O."/>
            <person name="Donnadieu C."/>
            <person name="Kuhl H."/>
            <person name="Gislard M."/>
            <person name="Guendouz S."/>
            <person name="Journot L."/>
            <person name="Haffray P."/>
            <person name="Bestin A."/>
            <person name="Morvezen R."/>
            <person name="Feron R."/>
            <person name="Wen M."/>
            <person name="Jouanno E."/>
            <person name="Herpin A."/>
            <person name="Schartl M."/>
            <person name="Postlethwait J."/>
            <person name="Schaerlinger B."/>
            <person name="Chardard D."/>
            <person name="Lecocq T."/>
            <person name="Poncet C."/>
            <person name="Jaffrelo L."/>
            <person name="Lampietro C."/>
            <person name="Guiguen Y."/>
        </authorList>
    </citation>
    <scope>NUCLEOTIDE SEQUENCE [LARGE SCALE GENOMIC DNA]</scope>
    <source>
        <tissue evidence="9">Blood</tissue>
    </source>
</reference>
<comment type="caution">
    <text evidence="5">Lacks conserved residue(s) required for the propagation of feature annotation.</text>
</comment>
<sequence length="457" mass="49569">MCVRYLGFVLLVWFPGGLHSQSAGQPCRALTLDGGYLVPEENTYSHEANLTYGCDNGLKPAVEGWWATITCQNGEWSPKPQCIDEKACIPPDIPNAQYKKNLRGWYKNNQRLRVRCDEGYEHKGNDATAICTNGTWSSVPVCEKSIKACGEPPKIPHAVIIHQVYHELFAADSVVQYECEDGYTVEGGGTKEYITCMSGSWTEGPMCNRGTSLGTGDDGGTSGSRTPPAGGGWSATSGSNERDRRPPFTADRGTSLGTGDDGGTSGSRTPPAGGGWSATSGSNERDRRPPFTADRGTSLGTGDDGGTSGSRTPPAGGGWSATSGSNERDRRPSFTAVIHCGAYPIVPNGDVVKEDPMFLKYQCNAFYKQVGSDTVRCHSEGNWSQLPICQEAFCVIDLAQYPVGGVKLSGREYVTEGETKYIQCIWNYYSSRVQCINRTFFYTQCCHHYDHYRGACS</sequence>
<dbReference type="AlphaFoldDB" id="A0A6A5EWL9"/>
<dbReference type="EMBL" id="VHII01000011">
    <property type="protein sequence ID" value="KAF1383508.1"/>
    <property type="molecule type" value="Genomic_DNA"/>
</dbReference>
<dbReference type="InterPro" id="IPR000436">
    <property type="entry name" value="Sushi_SCR_CCP_dom"/>
</dbReference>
<feature type="domain" description="Sushi" evidence="8">
    <location>
        <begin position="338"/>
        <end position="391"/>
    </location>
</feature>
<name>A0A6A5EWL9_PERFL</name>
<dbReference type="SUPFAM" id="SSF57535">
    <property type="entry name" value="Complement control module/SCR domain"/>
    <property type="match status" value="4"/>
</dbReference>
<dbReference type="PROSITE" id="PS50923">
    <property type="entry name" value="SUSHI"/>
    <property type="match status" value="4"/>
</dbReference>
<comment type="caution">
    <text evidence="9">The sequence shown here is derived from an EMBL/GenBank/DDBJ whole genome shotgun (WGS) entry which is preliminary data.</text>
</comment>
<dbReference type="CDD" id="cd00033">
    <property type="entry name" value="CCP"/>
    <property type="match status" value="3"/>
</dbReference>
<proteinExistence type="predicted"/>
<evidence type="ECO:0000256" key="4">
    <source>
        <dbReference type="ARBA" id="ARBA00023157"/>
    </source>
</evidence>
<dbReference type="InterPro" id="IPR051503">
    <property type="entry name" value="ComplSys_Reg/VirEntry_Med"/>
</dbReference>
<feature type="region of interest" description="Disordered" evidence="6">
    <location>
        <begin position="207"/>
        <end position="330"/>
    </location>
</feature>
<feature type="domain" description="Sushi" evidence="8">
    <location>
        <begin position="147"/>
        <end position="209"/>
    </location>
</feature>
<comment type="subcellular location">
    <subcellularLocation>
        <location evidence="1">Virion</location>
    </subcellularLocation>
</comment>
<dbReference type="GO" id="GO:0001851">
    <property type="term" value="F:complement component C3b binding"/>
    <property type="evidence" value="ECO:0007669"/>
    <property type="project" value="TreeGrafter"/>
</dbReference>
<evidence type="ECO:0000256" key="6">
    <source>
        <dbReference type="SAM" id="MobiDB-lite"/>
    </source>
</evidence>
<keyword evidence="4 5" id="KW-1015">Disulfide bond</keyword>
<dbReference type="PANTHER" id="PTHR45785">
    <property type="entry name" value="COMPLEMENT FACTOR H-RELATED"/>
    <property type="match status" value="1"/>
</dbReference>
<keyword evidence="3 7" id="KW-0732">Signal</keyword>
<dbReference type="Proteomes" id="UP000465112">
    <property type="component" value="Chromosome 11"/>
</dbReference>
<evidence type="ECO:0000313" key="10">
    <source>
        <dbReference type="Proteomes" id="UP000465112"/>
    </source>
</evidence>
<dbReference type="InterPro" id="IPR035976">
    <property type="entry name" value="Sushi/SCR/CCP_sf"/>
</dbReference>
<accession>A0A6A5EWL9</accession>
<dbReference type="GO" id="GO:0005615">
    <property type="term" value="C:extracellular space"/>
    <property type="evidence" value="ECO:0007669"/>
    <property type="project" value="TreeGrafter"/>
</dbReference>
<gene>
    <name evidence="9" type="ORF">PFLUV_G00132610</name>
</gene>
<evidence type="ECO:0000313" key="9">
    <source>
        <dbReference type="EMBL" id="KAF1383508.1"/>
    </source>
</evidence>
<dbReference type="Pfam" id="PF00084">
    <property type="entry name" value="Sushi"/>
    <property type="match status" value="4"/>
</dbReference>
<feature type="chain" id="PRO_5025425161" description="Sushi domain-containing protein" evidence="7">
    <location>
        <begin position="21"/>
        <end position="457"/>
    </location>
</feature>
<feature type="domain" description="Sushi" evidence="8">
    <location>
        <begin position="25"/>
        <end position="84"/>
    </location>
</feature>
<feature type="disulfide bond" evidence="5">
    <location>
        <begin position="88"/>
        <end position="131"/>
    </location>
</feature>
<keyword evidence="10" id="KW-1185">Reference proteome</keyword>
<feature type="signal peptide" evidence="7">
    <location>
        <begin position="1"/>
        <end position="20"/>
    </location>
</feature>
<evidence type="ECO:0000256" key="1">
    <source>
        <dbReference type="ARBA" id="ARBA00004328"/>
    </source>
</evidence>
<evidence type="ECO:0000256" key="5">
    <source>
        <dbReference type="PROSITE-ProRule" id="PRU00302"/>
    </source>
</evidence>
<feature type="domain" description="Sushi" evidence="8">
    <location>
        <begin position="86"/>
        <end position="144"/>
    </location>
</feature>
<protein>
    <recommendedName>
        <fullName evidence="8">Sushi domain-containing protein</fullName>
    </recommendedName>
</protein>
<keyword evidence="2 5" id="KW-0768">Sushi</keyword>
<evidence type="ECO:0000256" key="2">
    <source>
        <dbReference type="ARBA" id="ARBA00022659"/>
    </source>
</evidence>
<evidence type="ECO:0000256" key="7">
    <source>
        <dbReference type="SAM" id="SignalP"/>
    </source>
</evidence>
<dbReference type="Gene3D" id="2.10.70.10">
    <property type="entry name" value="Complement Module, domain 1"/>
    <property type="match status" value="4"/>
</dbReference>
<evidence type="ECO:0000259" key="8">
    <source>
        <dbReference type="PROSITE" id="PS50923"/>
    </source>
</evidence>